<proteinExistence type="inferred from homology"/>
<dbReference type="AlphaFoldDB" id="A0A2K2G6T8"/>
<dbReference type="InterPro" id="IPR004104">
    <property type="entry name" value="Gfo/Idh/MocA-like_OxRdtase_C"/>
</dbReference>
<dbReference type="PANTHER" id="PTHR43708">
    <property type="entry name" value="CONSERVED EXPRESSED OXIDOREDUCTASE (EUROFUNG)"/>
    <property type="match status" value="1"/>
</dbReference>
<reference evidence="5 6" key="1">
    <citation type="submission" date="2016-05" db="EMBL/GenBank/DDBJ databases">
        <title>Complete genome sequence of Novosphingobium guangzhouense SA925(T).</title>
        <authorList>
            <person name="Sha S."/>
        </authorList>
    </citation>
    <scope>NUCLEOTIDE SEQUENCE [LARGE SCALE GENOMIC DNA]</scope>
    <source>
        <strain evidence="5 6">SA925</strain>
    </source>
</reference>
<dbReference type="NCBIfam" id="NF008607">
    <property type="entry name" value="PRK11579.1"/>
    <property type="match status" value="1"/>
</dbReference>
<evidence type="ECO:0000313" key="5">
    <source>
        <dbReference type="EMBL" id="PNU06755.1"/>
    </source>
</evidence>
<dbReference type="OrthoDB" id="9792935at2"/>
<feature type="domain" description="Gfo/Idh/MocA-like oxidoreductase C-terminal" evidence="4">
    <location>
        <begin position="137"/>
        <end position="344"/>
    </location>
</feature>
<dbReference type="GO" id="GO:0016491">
    <property type="term" value="F:oxidoreductase activity"/>
    <property type="evidence" value="ECO:0007669"/>
    <property type="project" value="UniProtKB-KW"/>
</dbReference>
<dbReference type="Pfam" id="PF02894">
    <property type="entry name" value="GFO_IDH_MocA_C"/>
    <property type="match status" value="1"/>
</dbReference>
<feature type="domain" description="Gfo/Idh/MocA-like oxidoreductase N-terminal" evidence="3">
    <location>
        <begin position="8"/>
        <end position="125"/>
    </location>
</feature>
<dbReference type="InterPro" id="IPR036291">
    <property type="entry name" value="NAD(P)-bd_dom_sf"/>
</dbReference>
<dbReference type="EMBL" id="LYMM01000001">
    <property type="protein sequence ID" value="PNU06755.1"/>
    <property type="molecule type" value="Genomic_DNA"/>
</dbReference>
<comment type="caution">
    <text evidence="5">The sequence shown here is derived from an EMBL/GenBank/DDBJ whole genome shotgun (WGS) entry which is preliminary data.</text>
</comment>
<keyword evidence="2" id="KW-0560">Oxidoreductase</keyword>
<dbReference type="GO" id="GO:0000166">
    <property type="term" value="F:nucleotide binding"/>
    <property type="evidence" value="ECO:0007669"/>
    <property type="project" value="InterPro"/>
</dbReference>
<gene>
    <name evidence="5" type="ORF">A8V01_00775</name>
</gene>
<dbReference type="PANTHER" id="PTHR43708:SF5">
    <property type="entry name" value="CONSERVED EXPRESSED OXIDOREDUCTASE (EUROFUNG)-RELATED"/>
    <property type="match status" value="1"/>
</dbReference>
<dbReference type="Pfam" id="PF01408">
    <property type="entry name" value="GFO_IDH_MocA"/>
    <property type="match status" value="1"/>
</dbReference>
<comment type="similarity">
    <text evidence="1">Belongs to the Gfo/Idh/MocA family.</text>
</comment>
<dbReference type="InterPro" id="IPR000683">
    <property type="entry name" value="Gfo/Idh/MocA-like_OxRdtase_N"/>
</dbReference>
<dbReference type="Gene3D" id="3.30.360.10">
    <property type="entry name" value="Dihydrodipicolinate Reductase, domain 2"/>
    <property type="match status" value="1"/>
</dbReference>
<accession>A0A2K2G6T8</accession>
<evidence type="ECO:0000256" key="1">
    <source>
        <dbReference type="ARBA" id="ARBA00010928"/>
    </source>
</evidence>
<dbReference type="RefSeq" id="WP_103094046.1">
    <property type="nucleotide sequence ID" value="NZ_LYMM01000001.1"/>
</dbReference>
<dbReference type="SUPFAM" id="SSF51735">
    <property type="entry name" value="NAD(P)-binding Rossmann-fold domains"/>
    <property type="match status" value="1"/>
</dbReference>
<sequence length="355" mass="38045">MNKSGRPFRVGLLGYGFAGKTFHAPLIAACESLSLHAVASRDAAKVHADFPDATVYRAPEDLIADDMIDLVVIATPNDTHAPLARAALEAGRDVVVDKPFALNLEEARGLIALAKARGRQLQVFHNRRWDSDFLTIRRAIESGLLRRVTHFESRIDRFRPQVRDRWREHAVPGAGIWFDLGPHMVDQALALFGLPDSVTASIATQRDGAQIDDWAHAVLNYGERRVIIHAGMLVAGGSARFTVHGTGGSAVKAKADGQEAQLLSGIRPGAPGWGEDADDLIFFSGSGEPRTIAATAGDQRGFYTAVASALAGEGPLPVRPIEALAVMAVLEAGAASARDGCTMQLPLTPDERALW</sequence>
<dbReference type="InterPro" id="IPR051317">
    <property type="entry name" value="Gfo/Idh/MocA_oxidoreduct"/>
</dbReference>
<dbReference type="Proteomes" id="UP000236327">
    <property type="component" value="Unassembled WGS sequence"/>
</dbReference>
<evidence type="ECO:0000259" key="3">
    <source>
        <dbReference type="Pfam" id="PF01408"/>
    </source>
</evidence>
<evidence type="ECO:0000259" key="4">
    <source>
        <dbReference type="Pfam" id="PF02894"/>
    </source>
</evidence>
<name>A0A2K2G6T8_9SPHN</name>
<dbReference type="Gene3D" id="3.40.50.720">
    <property type="entry name" value="NAD(P)-binding Rossmann-like Domain"/>
    <property type="match status" value="1"/>
</dbReference>
<evidence type="ECO:0000313" key="6">
    <source>
        <dbReference type="Proteomes" id="UP000236327"/>
    </source>
</evidence>
<protein>
    <submittedName>
        <fullName evidence="5">Oxidoreductase</fullName>
    </submittedName>
</protein>
<keyword evidence="6" id="KW-1185">Reference proteome</keyword>
<evidence type="ECO:0000256" key="2">
    <source>
        <dbReference type="ARBA" id="ARBA00023002"/>
    </source>
</evidence>
<organism evidence="5 6">
    <name type="scientific">Novosphingobium guangzhouense</name>
    <dbReference type="NCBI Taxonomy" id="1850347"/>
    <lineage>
        <taxon>Bacteria</taxon>
        <taxon>Pseudomonadati</taxon>
        <taxon>Pseudomonadota</taxon>
        <taxon>Alphaproteobacteria</taxon>
        <taxon>Sphingomonadales</taxon>
        <taxon>Sphingomonadaceae</taxon>
        <taxon>Novosphingobium</taxon>
    </lineage>
</organism>